<name>A0A834F1G1_ORYME</name>
<organism evidence="1 2">
    <name type="scientific">Oryzias melastigma</name>
    <name type="common">Marine medaka</name>
    <dbReference type="NCBI Taxonomy" id="30732"/>
    <lineage>
        <taxon>Eukaryota</taxon>
        <taxon>Metazoa</taxon>
        <taxon>Chordata</taxon>
        <taxon>Craniata</taxon>
        <taxon>Vertebrata</taxon>
        <taxon>Euteleostomi</taxon>
        <taxon>Actinopterygii</taxon>
        <taxon>Neopterygii</taxon>
        <taxon>Teleostei</taxon>
        <taxon>Neoteleostei</taxon>
        <taxon>Acanthomorphata</taxon>
        <taxon>Ovalentaria</taxon>
        <taxon>Atherinomorphae</taxon>
        <taxon>Beloniformes</taxon>
        <taxon>Adrianichthyidae</taxon>
        <taxon>Oryziinae</taxon>
        <taxon>Oryzias</taxon>
    </lineage>
</organism>
<dbReference type="EMBL" id="WKFB01000489">
    <property type="protein sequence ID" value="KAF6721550.1"/>
    <property type="molecule type" value="Genomic_DNA"/>
</dbReference>
<accession>A0A834F1G1</accession>
<proteinExistence type="predicted"/>
<reference evidence="1" key="1">
    <citation type="journal article" name="BMC Genomics">
        <title>Long-read sequencing and de novo genome assembly of marine medaka (Oryzias melastigma).</title>
        <authorList>
            <person name="Liang P."/>
            <person name="Saqib H.S.A."/>
            <person name="Ni X."/>
            <person name="Shen Y."/>
        </authorList>
    </citation>
    <scope>NUCLEOTIDE SEQUENCE</scope>
    <source>
        <strain evidence="1">Bigg-433</strain>
    </source>
</reference>
<sequence>MSAGRRPPNARRPVYRRLCFCCLYSQWFVPCLMSSRREKECSSTLNLFFVVWLSLSIDSLPHYHLSLLPLVLSALRISQLCTPLQLCEAGSRGEAVIWGRSARVGSLNVQRSVAGNLTHSRQLEMDLWDFGSLERMHRMHG</sequence>
<protein>
    <submittedName>
        <fullName evidence="1">Uncharacterized protein</fullName>
    </submittedName>
</protein>
<comment type="caution">
    <text evidence="1">The sequence shown here is derived from an EMBL/GenBank/DDBJ whole genome shotgun (WGS) entry which is preliminary data.</text>
</comment>
<dbReference type="Proteomes" id="UP000646548">
    <property type="component" value="Unassembled WGS sequence"/>
</dbReference>
<evidence type="ECO:0000313" key="1">
    <source>
        <dbReference type="EMBL" id="KAF6721550.1"/>
    </source>
</evidence>
<gene>
    <name evidence="1" type="ORF">FQA47_002188</name>
</gene>
<evidence type="ECO:0000313" key="2">
    <source>
        <dbReference type="Proteomes" id="UP000646548"/>
    </source>
</evidence>
<dbReference type="AlphaFoldDB" id="A0A834F1G1"/>